<dbReference type="PANTHER" id="PTHR21074:SF0">
    <property type="entry name" value="IQ AND UBIQUITIN-LIKE DOMAIN-CONTAINING PROTEIN"/>
    <property type="match status" value="1"/>
</dbReference>
<dbReference type="EMBL" id="BMAO01016881">
    <property type="protein sequence ID" value="GFR11924.1"/>
    <property type="molecule type" value="Genomic_DNA"/>
</dbReference>
<dbReference type="GO" id="GO:0031514">
    <property type="term" value="C:motile cilium"/>
    <property type="evidence" value="ECO:0007669"/>
    <property type="project" value="TreeGrafter"/>
</dbReference>
<evidence type="ECO:0000313" key="2">
    <source>
        <dbReference type="EMBL" id="GFR11924.1"/>
    </source>
</evidence>
<dbReference type="AlphaFoldDB" id="A0A8X6GX16"/>
<dbReference type="GO" id="GO:0060271">
    <property type="term" value="P:cilium assembly"/>
    <property type="evidence" value="ECO:0007669"/>
    <property type="project" value="TreeGrafter"/>
</dbReference>
<protein>
    <submittedName>
        <fullName evidence="2">IQ and ubiquitin-like domain-containing protein</fullName>
    </submittedName>
</protein>
<gene>
    <name evidence="2" type="primary">Iqub</name>
    <name evidence="2" type="ORF">TNCT_510811</name>
</gene>
<keyword evidence="3" id="KW-1185">Reference proteome</keyword>
<name>A0A8X6GX16_TRICU</name>
<dbReference type="GO" id="GO:0030317">
    <property type="term" value="P:flagellated sperm motility"/>
    <property type="evidence" value="ECO:0007669"/>
    <property type="project" value="TreeGrafter"/>
</dbReference>
<organism evidence="2 3">
    <name type="scientific">Trichonephila clavata</name>
    <name type="common">Joro spider</name>
    <name type="synonym">Nephila clavata</name>
    <dbReference type="NCBI Taxonomy" id="2740835"/>
    <lineage>
        <taxon>Eukaryota</taxon>
        <taxon>Metazoa</taxon>
        <taxon>Ecdysozoa</taxon>
        <taxon>Arthropoda</taxon>
        <taxon>Chelicerata</taxon>
        <taxon>Arachnida</taxon>
        <taxon>Araneae</taxon>
        <taxon>Araneomorphae</taxon>
        <taxon>Entelegynae</taxon>
        <taxon>Araneoidea</taxon>
        <taxon>Nephilidae</taxon>
        <taxon>Trichonephila</taxon>
    </lineage>
</organism>
<dbReference type="GO" id="GO:0001669">
    <property type="term" value="C:acrosomal vesicle"/>
    <property type="evidence" value="ECO:0007669"/>
    <property type="project" value="TreeGrafter"/>
</dbReference>
<dbReference type="InterPro" id="IPR037695">
    <property type="entry name" value="IQUB"/>
</dbReference>
<sequence length="575" mass="67858">MFEENINQGSNAKGGSDLTQVKNEKINFQTAEDTVLLHTTLKKRFLGGYKHKLTGKIYHHAIIQTLPSPWKYEFVLRYNRDTQTIELRDKAQQTPKDASTQVQVRNIYLKTTADKILTPSDNYIYADHIKKEYSKKIIILQKVIRGWLAFKELLRRKEKALLQILWDNEEIRNKFKDDIEWLKDLEKRKSNPKSEDDFRLIFSDLQKWWNCESKGISEVRSGADFKAAMWLLINAEVLKIEEINQRKNLFQLEKCFQSREKFLKIAAEPKMWKTKKNAVQVETSTTLRARYVHELYQTLSMKYISPRDRVEALTNLKEFLKPYHSKLTDNLEQLASREIDLHLRGVKSSHLEGLQTRICNLFWQFSKKPTFNPEMQLLTKIKKNGAPPLHIMCCAACKCFYILPADSTDEVLGKSIIQNYFTKCKKCINIENEAWIRKDLELYKRILKLLISEEEKMPTKSSILYTLQPNDIGHLVDKIWKHQSCISGSKNDLELELTRFDMDKDWMPWNCLLVTRQETVALSKIPNSEIKYDKKFKENVFQKHIEARRYFSTIPRFLPYLTNFSCTKENTVSRR</sequence>
<dbReference type="PANTHER" id="PTHR21074">
    <property type="entry name" value="IQ AND UBIQUITIN-LIKE DOMAIN-CONTAINING PROTEIN"/>
    <property type="match status" value="1"/>
</dbReference>
<evidence type="ECO:0000259" key="1">
    <source>
        <dbReference type="Pfam" id="PF25805"/>
    </source>
</evidence>
<reference evidence="2" key="1">
    <citation type="submission" date="2020-07" db="EMBL/GenBank/DDBJ databases">
        <title>Multicomponent nature underlies the extraordinary mechanical properties of spider dragline silk.</title>
        <authorList>
            <person name="Kono N."/>
            <person name="Nakamura H."/>
            <person name="Mori M."/>
            <person name="Yoshida Y."/>
            <person name="Ohtoshi R."/>
            <person name="Malay A.D."/>
            <person name="Moran D.A.P."/>
            <person name="Tomita M."/>
            <person name="Numata K."/>
            <person name="Arakawa K."/>
        </authorList>
    </citation>
    <scope>NUCLEOTIDE SEQUENCE</scope>
</reference>
<comment type="caution">
    <text evidence="2">The sequence shown here is derived from an EMBL/GenBank/DDBJ whole genome shotgun (WGS) entry which is preliminary data.</text>
</comment>
<dbReference type="Proteomes" id="UP000887116">
    <property type="component" value="Unassembled WGS sequence"/>
</dbReference>
<feature type="domain" description="IQ motif and ubiquitin-like" evidence="1">
    <location>
        <begin position="257"/>
        <end position="384"/>
    </location>
</feature>
<proteinExistence type="predicted"/>
<accession>A0A8X6GX16</accession>
<dbReference type="InterPro" id="IPR057887">
    <property type="entry name" value="IQUB_helical"/>
</dbReference>
<evidence type="ECO:0000313" key="3">
    <source>
        <dbReference type="Proteomes" id="UP000887116"/>
    </source>
</evidence>
<dbReference type="Pfam" id="PF25805">
    <property type="entry name" value="IQUB"/>
    <property type="match status" value="1"/>
</dbReference>
<dbReference type="OrthoDB" id="10265862at2759"/>